<dbReference type="SUPFAM" id="SSF51905">
    <property type="entry name" value="FAD/NAD(P)-binding domain"/>
    <property type="match status" value="1"/>
</dbReference>
<dbReference type="AlphaFoldDB" id="A0A1L6MWE1"/>
<feature type="domain" description="FAD dependent oxidoreductase" evidence="2">
    <location>
        <begin position="5"/>
        <end position="329"/>
    </location>
</feature>
<name>A0A1L6MWE1_9BACT</name>
<dbReference type="InterPro" id="IPR006076">
    <property type="entry name" value="FAD-dep_OxRdtase"/>
</dbReference>
<gene>
    <name evidence="3" type="ORF">BCY86_02940</name>
</gene>
<dbReference type="PANTHER" id="PTHR13847">
    <property type="entry name" value="SARCOSINE DEHYDROGENASE-RELATED"/>
    <property type="match status" value="1"/>
</dbReference>
<dbReference type="KEGG" id="pabo:BCY86_02940"/>
<dbReference type="Pfam" id="PF01266">
    <property type="entry name" value="DAO"/>
    <property type="match status" value="1"/>
</dbReference>
<dbReference type="Gene3D" id="3.30.9.10">
    <property type="entry name" value="D-Amino Acid Oxidase, subunit A, domain 2"/>
    <property type="match status" value="1"/>
</dbReference>
<dbReference type="STRING" id="1882918.BCY86_02940"/>
<evidence type="ECO:0000259" key="2">
    <source>
        <dbReference type="Pfam" id="PF01266"/>
    </source>
</evidence>
<dbReference type="SUPFAM" id="SSF54373">
    <property type="entry name" value="FAD-linked reductases, C-terminal domain"/>
    <property type="match status" value="1"/>
</dbReference>
<keyword evidence="1" id="KW-0560">Oxidoreductase</keyword>
<dbReference type="PANTHER" id="PTHR13847:SF289">
    <property type="entry name" value="GLYCINE OXIDASE"/>
    <property type="match status" value="1"/>
</dbReference>
<dbReference type="GO" id="GO:0016491">
    <property type="term" value="F:oxidoreductase activity"/>
    <property type="evidence" value="ECO:0007669"/>
    <property type="project" value="UniProtKB-KW"/>
</dbReference>
<accession>A0A1L6MWE1</accession>
<reference evidence="3 4" key="1">
    <citation type="submission" date="2016-08" db="EMBL/GenBank/DDBJ databases">
        <title>Identification and validation of antigenic proteins from Pajaroellobacter abortibovis using de-novo genome sequence assembly and reverse vaccinology.</title>
        <authorList>
            <person name="Welly B.T."/>
            <person name="Miller M.R."/>
            <person name="Stott J.L."/>
            <person name="Blanchard M.T."/>
            <person name="Islas-Trejo A.D."/>
            <person name="O'Rourke S.M."/>
            <person name="Young A.E."/>
            <person name="Medrano J.F."/>
            <person name="Van Eenennaam A.L."/>
        </authorList>
    </citation>
    <scope>NUCLEOTIDE SEQUENCE [LARGE SCALE GENOMIC DNA]</scope>
    <source>
        <strain evidence="3 4">BTF92-0548A/99-0131</strain>
    </source>
</reference>
<dbReference type="Gene3D" id="3.50.50.60">
    <property type="entry name" value="FAD/NAD(P)-binding domain"/>
    <property type="match status" value="1"/>
</dbReference>
<dbReference type="InterPro" id="IPR036188">
    <property type="entry name" value="FAD/NAD-bd_sf"/>
</dbReference>
<dbReference type="Proteomes" id="UP000185544">
    <property type="component" value="Chromosome"/>
</dbReference>
<proteinExistence type="predicted"/>
<evidence type="ECO:0000256" key="1">
    <source>
        <dbReference type="ARBA" id="ARBA00023002"/>
    </source>
</evidence>
<dbReference type="GO" id="GO:0005737">
    <property type="term" value="C:cytoplasm"/>
    <property type="evidence" value="ECO:0007669"/>
    <property type="project" value="TreeGrafter"/>
</dbReference>
<sequence>MEAGIAGAGIVGRLLAFSLLHAGWKVSLFDQDTKEGRKSCSGVAAGLLTPFSELDKSPTSVAKLGWVAIQQDWPEILSLLSCPVLLRKGGSLVVAHPRDQVEFPLFLRRLASRWSPECYQQLDKEALHQLEPALSRFQGACYFPEEASIDTQAVFQRLGHYLTEHGVEWHSNTPVQSVDSGQIVLNEGLFECDMAFDCRGLGGRASFEQLRGVRGELAIVSAPDVSLQHILRLLHPRISLYIVPCPPFRYIIGASEIESEDFSEISIRTLLELLTAAYSVHPGFGEARILATRTQCRPTLPHSIPQIKWKQNFLAINGLYRYGYLLSPTLVKDVMQFLKDGMGAVQYPEYWKEQ</sequence>
<dbReference type="EMBL" id="CP016908">
    <property type="protein sequence ID" value="APR99745.1"/>
    <property type="molecule type" value="Genomic_DNA"/>
</dbReference>
<protein>
    <recommendedName>
        <fullName evidence="2">FAD dependent oxidoreductase domain-containing protein</fullName>
    </recommendedName>
</protein>
<evidence type="ECO:0000313" key="4">
    <source>
        <dbReference type="Proteomes" id="UP000185544"/>
    </source>
</evidence>
<evidence type="ECO:0000313" key="3">
    <source>
        <dbReference type="EMBL" id="APR99745.1"/>
    </source>
</evidence>
<dbReference type="RefSeq" id="WP_075276392.1">
    <property type="nucleotide sequence ID" value="NZ_CP016908.1"/>
</dbReference>
<organism evidence="3 4">
    <name type="scientific">Pajaroellobacter abortibovis</name>
    <dbReference type="NCBI Taxonomy" id="1882918"/>
    <lineage>
        <taxon>Bacteria</taxon>
        <taxon>Pseudomonadati</taxon>
        <taxon>Myxococcota</taxon>
        <taxon>Polyangia</taxon>
        <taxon>Polyangiales</taxon>
        <taxon>Polyangiaceae</taxon>
    </lineage>
</organism>
<keyword evidence="4" id="KW-1185">Reference proteome</keyword>
<dbReference type="OrthoDB" id="9790035at2"/>